<evidence type="ECO:0000313" key="1">
    <source>
        <dbReference type="EMBL" id="DAF49796.1"/>
    </source>
</evidence>
<reference evidence="1" key="1">
    <citation type="journal article" date="2021" name="Proc. Natl. Acad. Sci. U.S.A.">
        <title>A Catalog of Tens of Thousands of Viruses from Human Metagenomes Reveals Hidden Associations with Chronic Diseases.</title>
        <authorList>
            <person name="Tisza M.J."/>
            <person name="Buck C.B."/>
        </authorList>
    </citation>
    <scope>NUCLEOTIDE SEQUENCE</scope>
    <source>
        <strain evidence="1">CtyhJ29</strain>
    </source>
</reference>
<proteinExistence type="predicted"/>
<accession>A0A8S5SFD9</accession>
<sequence length="540" mass="59774">MALHPSDLTINDRLQPGARGQIFQANQPGYRDGADRVNRTQAHLNVSQHDTPNIKYAWDFRLPVLFKYGFAYGFNQVVVPKGRIMAVDKDLQIRDFEMQKRNNTLTLANGGAPVRIRKASDNYQTFTSAATDIVSPSAQGKAMSHPGKEFTTCAADTYTAECYRAFAPAGTYAHPDAQLDTAGFEINSKTGRVQNKTTKALADDVRAGNIPVGMLERNEYTRDEDAYNGIAPGPVLTDALVELPWFAYKDKAESNFWGSAYGNLFPGALVKSDENGRVVLSPLSSKTAMSAMKLEEYELERQQVIGQVYAVNHELVPEGAAKWATWALEDRLKSEEFNPAVYAKTNRRGEDTTSTSPYHTDGTYPGYPFDKNYLNHDLHMLASTARLDSFDPRMNAEFQYNDLGIPGLTDGYNAVVEQKPDFKAGVIHYAGGKDYVEMFFRNLDINVEDLQISIDGVAFAPCVAGAKLNTDTFVVKYASPQQGIIVIDVLDKTKADTLLSGKADKQVDVVFRYKKRGRAGVPTFMDWDGVVGSVRVLLTK</sequence>
<name>A0A8S5SFD9_9CAUD</name>
<organism evidence="1">
    <name type="scientific">Myoviridae sp. ctyhJ29</name>
    <dbReference type="NCBI Taxonomy" id="2827719"/>
    <lineage>
        <taxon>Viruses</taxon>
        <taxon>Duplodnaviria</taxon>
        <taxon>Heunggongvirae</taxon>
        <taxon>Uroviricota</taxon>
        <taxon>Caudoviricetes</taxon>
    </lineage>
</organism>
<dbReference type="EMBL" id="BK032588">
    <property type="protein sequence ID" value="DAF49796.1"/>
    <property type="molecule type" value="Genomic_DNA"/>
</dbReference>
<protein>
    <submittedName>
        <fullName evidence="1">Uncharacterized protein</fullName>
    </submittedName>
</protein>